<reference evidence="1 2" key="1">
    <citation type="journal article" date="2019" name="Int. J. Syst. Evol. Microbiol.">
        <title>Capsulimonas corticalis gen. nov., sp. nov., an aerobic capsulated bacterium, of a novel bacterial order, Capsulimonadales ord. nov., of the class Armatimonadia of the phylum Armatimonadetes.</title>
        <authorList>
            <person name="Li J."/>
            <person name="Kudo C."/>
            <person name="Tonouchi A."/>
        </authorList>
    </citation>
    <scope>NUCLEOTIDE SEQUENCE [LARGE SCALE GENOMIC DNA]</scope>
    <source>
        <strain evidence="1 2">AX-7</strain>
    </source>
</reference>
<dbReference type="Proteomes" id="UP000287394">
    <property type="component" value="Chromosome"/>
</dbReference>
<organism evidence="1 2">
    <name type="scientific">Capsulimonas corticalis</name>
    <dbReference type="NCBI Taxonomy" id="2219043"/>
    <lineage>
        <taxon>Bacteria</taxon>
        <taxon>Bacillati</taxon>
        <taxon>Armatimonadota</taxon>
        <taxon>Armatimonadia</taxon>
        <taxon>Capsulimonadales</taxon>
        <taxon>Capsulimonadaceae</taxon>
        <taxon>Capsulimonas</taxon>
    </lineage>
</organism>
<evidence type="ECO:0000313" key="2">
    <source>
        <dbReference type="Proteomes" id="UP000287394"/>
    </source>
</evidence>
<dbReference type="PANTHER" id="PTHR47197:SF3">
    <property type="entry name" value="DIHYDRO-HEME D1 DEHYDROGENASE"/>
    <property type="match status" value="1"/>
</dbReference>
<dbReference type="AlphaFoldDB" id="A0A402D348"/>
<dbReference type="OrthoDB" id="9813757at2"/>
<dbReference type="PANTHER" id="PTHR47197">
    <property type="entry name" value="PROTEIN NIRF"/>
    <property type="match status" value="1"/>
</dbReference>
<gene>
    <name evidence="1" type="ORF">CCAX7_005570</name>
</gene>
<protein>
    <submittedName>
        <fullName evidence="1">Uncharacterized protein</fullName>
    </submittedName>
</protein>
<keyword evidence="2" id="KW-1185">Reference proteome</keyword>
<dbReference type="InterPro" id="IPR011048">
    <property type="entry name" value="Haem_d1_sf"/>
</dbReference>
<dbReference type="KEGG" id="ccot:CCAX7_005570"/>
<name>A0A402D348_9BACT</name>
<proteinExistence type="predicted"/>
<dbReference type="InterPro" id="IPR015943">
    <property type="entry name" value="WD40/YVTN_repeat-like_dom_sf"/>
</dbReference>
<dbReference type="Gene3D" id="2.130.10.10">
    <property type="entry name" value="YVTN repeat-like/Quinoprotein amine dehydrogenase"/>
    <property type="match status" value="2"/>
</dbReference>
<sequence length="332" mass="34569">MHARLGLAVFGLAALATLSPAHADAPAAPAAPLLTATTPVAVPGGPGKFDWMMIDAARHHLLASHPSHKTLVIYDLVKGDVKQIDTDGAINGEAVDEADNKLFVGGGNQKVVAFDLTTLDKLGEVALTGPADAILFNAKNGVLYADHDDGAEVWMIDPKTLKINGSVAIADAPEAIEYDPATDRLYQNIKPSNCVQVINPATNKVEATWPTAPMTSPHGIAIDSAGGRIFAAGQGKVDLMDIKTGKVLATVDIEPGYVDQIAFDSSRKRLYCASSAGVISVVDETADGATLAGKVTVPKGTHTLAVDQSTGDVWISYSDAAGSNLQKWSPAK</sequence>
<accession>A0A402D348</accession>
<dbReference type="EMBL" id="AP025739">
    <property type="protein sequence ID" value="BDI28506.1"/>
    <property type="molecule type" value="Genomic_DNA"/>
</dbReference>
<dbReference type="RefSeq" id="WP_119323968.1">
    <property type="nucleotide sequence ID" value="NZ_AP025739.1"/>
</dbReference>
<dbReference type="SUPFAM" id="SSF51004">
    <property type="entry name" value="C-terminal (heme d1) domain of cytochrome cd1-nitrite reductase"/>
    <property type="match status" value="1"/>
</dbReference>
<dbReference type="InterPro" id="IPR051200">
    <property type="entry name" value="Host-pathogen_enzymatic-act"/>
</dbReference>
<evidence type="ECO:0000313" key="1">
    <source>
        <dbReference type="EMBL" id="BDI28506.1"/>
    </source>
</evidence>